<organism evidence="5 6">
    <name type="scientific">Minwuia thermotolerans</name>
    <dbReference type="NCBI Taxonomy" id="2056226"/>
    <lineage>
        <taxon>Bacteria</taxon>
        <taxon>Pseudomonadati</taxon>
        <taxon>Pseudomonadota</taxon>
        <taxon>Alphaproteobacteria</taxon>
        <taxon>Minwuiales</taxon>
        <taxon>Minwuiaceae</taxon>
        <taxon>Minwuia</taxon>
    </lineage>
</organism>
<dbReference type="SUPFAM" id="SSF46689">
    <property type="entry name" value="Homeodomain-like"/>
    <property type="match status" value="2"/>
</dbReference>
<dbReference type="EMBL" id="PHIG01000032">
    <property type="protein sequence ID" value="PJK29688.1"/>
    <property type="molecule type" value="Genomic_DNA"/>
</dbReference>
<evidence type="ECO:0000313" key="5">
    <source>
        <dbReference type="EMBL" id="PJK29688.1"/>
    </source>
</evidence>
<proteinExistence type="predicted"/>
<dbReference type="Proteomes" id="UP000229498">
    <property type="component" value="Unassembled WGS sequence"/>
</dbReference>
<dbReference type="Gene3D" id="3.40.50.880">
    <property type="match status" value="1"/>
</dbReference>
<dbReference type="GO" id="GO:0003700">
    <property type="term" value="F:DNA-binding transcription factor activity"/>
    <property type="evidence" value="ECO:0007669"/>
    <property type="project" value="InterPro"/>
</dbReference>
<feature type="domain" description="HTH araC/xylS-type" evidence="4">
    <location>
        <begin position="236"/>
        <end position="334"/>
    </location>
</feature>
<dbReference type="AlphaFoldDB" id="A0A2M9G1U6"/>
<protein>
    <submittedName>
        <fullName evidence="5">Transcriptional regulator</fullName>
    </submittedName>
</protein>
<keyword evidence="3" id="KW-0804">Transcription</keyword>
<evidence type="ECO:0000256" key="3">
    <source>
        <dbReference type="ARBA" id="ARBA00023163"/>
    </source>
</evidence>
<dbReference type="GO" id="GO:0043565">
    <property type="term" value="F:sequence-specific DNA binding"/>
    <property type="evidence" value="ECO:0007669"/>
    <property type="project" value="InterPro"/>
</dbReference>
<dbReference type="InterPro" id="IPR052158">
    <property type="entry name" value="INH-QAR"/>
</dbReference>
<comment type="caution">
    <text evidence="5">The sequence shown here is derived from an EMBL/GenBank/DDBJ whole genome shotgun (WGS) entry which is preliminary data.</text>
</comment>
<dbReference type="InterPro" id="IPR018062">
    <property type="entry name" value="HTH_AraC-typ_CS"/>
</dbReference>
<evidence type="ECO:0000256" key="1">
    <source>
        <dbReference type="ARBA" id="ARBA00023015"/>
    </source>
</evidence>
<dbReference type="InterPro" id="IPR002818">
    <property type="entry name" value="DJ-1/PfpI"/>
</dbReference>
<evidence type="ECO:0000256" key="2">
    <source>
        <dbReference type="ARBA" id="ARBA00023125"/>
    </source>
</evidence>
<gene>
    <name evidence="5" type="ORF">CVT23_11635</name>
</gene>
<sequence length="364" mass="39860">MFNESDFTPVRASLLAVPESTPTALHAFLEIFAGVGVAWEALTGERSDARRMAARIVARERRVFTTALGVPIAPHADLAETSCSDLIVIGDLDLTDGIPPAGRWGPEIQWLREEWERGAVICSVCTGAVLLAETGLLDGVEATTHWSAASLFREHYSAVRLRSERILSPAGPEHRLVTSGGPGSWEDLALYLVARFAGEEEAQRIARIFVLGDRSDGQLPFSAMGRPRAHDDAVIGACQSWIAANYTESSPVKRMINRSGLAERTFKRRFKAATGYTPVDYVQALRIEEAKQILETTGDPVEDVALAVGYADPAFFRRLFKRRVGVTPARYRQRFRSWPRPAAAGPFTASSRMAGAIGIAPIRR</sequence>
<reference evidence="5 6" key="1">
    <citation type="submission" date="2017-11" db="EMBL/GenBank/DDBJ databases">
        <title>Draft genome sequence of Rhizobiales bacterium SY3-13.</title>
        <authorList>
            <person name="Sun C."/>
        </authorList>
    </citation>
    <scope>NUCLEOTIDE SEQUENCE [LARGE SCALE GENOMIC DNA]</scope>
    <source>
        <strain evidence="5 6">SY3-13</strain>
    </source>
</reference>
<dbReference type="Gene3D" id="1.10.10.60">
    <property type="entry name" value="Homeodomain-like"/>
    <property type="match status" value="2"/>
</dbReference>
<evidence type="ECO:0000259" key="4">
    <source>
        <dbReference type="PROSITE" id="PS01124"/>
    </source>
</evidence>
<dbReference type="OrthoDB" id="9793422at2"/>
<dbReference type="PANTHER" id="PTHR43130:SF3">
    <property type="entry name" value="HTH-TYPE TRANSCRIPTIONAL REGULATOR RV1931C"/>
    <property type="match status" value="1"/>
</dbReference>
<keyword evidence="1" id="KW-0805">Transcription regulation</keyword>
<dbReference type="SUPFAM" id="SSF52317">
    <property type="entry name" value="Class I glutamine amidotransferase-like"/>
    <property type="match status" value="1"/>
</dbReference>
<evidence type="ECO:0000313" key="6">
    <source>
        <dbReference type="Proteomes" id="UP000229498"/>
    </source>
</evidence>
<dbReference type="InterPro" id="IPR020449">
    <property type="entry name" value="Tscrpt_reg_AraC-type_HTH"/>
</dbReference>
<dbReference type="PROSITE" id="PS01124">
    <property type="entry name" value="HTH_ARAC_FAMILY_2"/>
    <property type="match status" value="1"/>
</dbReference>
<keyword evidence="2" id="KW-0238">DNA-binding</keyword>
<dbReference type="InterPro" id="IPR009057">
    <property type="entry name" value="Homeodomain-like_sf"/>
</dbReference>
<accession>A0A2M9G1U6</accession>
<dbReference type="PROSITE" id="PS00041">
    <property type="entry name" value="HTH_ARAC_FAMILY_1"/>
    <property type="match status" value="1"/>
</dbReference>
<dbReference type="InterPro" id="IPR029062">
    <property type="entry name" value="Class_I_gatase-like"/>
</dbReference>
<dbReference type="PANTHER" id="PTHR43130">
    <property type="entry name" value="ARAC-FAMILY TRANSCRIPTIONAL REGULATOR"/>
    <property type="match status" value="1"/>
</dbReference>
<keyword evidence="6" id="KW-1185">Reference proteome</keyword>
<dbReference type="PRINTS" id="PR00032">
    <property type="entry name" value="HTHARAC"/>
</dbReference>
<dbReference type="SMART" id="SM00342">
    <property type="entry name" value="HTH_ARAC"/>
    <property type="match status" value="1"/>
</dbReference>
<name>A0A2M9G1U6_9PROT</name>
<dbReference type="Pfam" id="PF01965">
    <property type="entry name" value="DJ-1_PfpI"/>
    <property type="match status" value="1"/>
</dbReference>
<dbReference type="Pfam" id="PF12833">
    <property type="entry name" value="HTH_18"/>
    <property type="match status" value="1"/>
</dbReference>
<dbReference type="InterPro" id="IPR018060">
    <property type="entry name" value="HTH_AraC"/>
</dbReference>